<dbReference type="EMBL" id="MKIM01000022">
    <property type="protein sequence ID" value="OLP46250.1"/>
    <property type="molecule type" value="Genomic_DNA"/>
</dbReference>
<gene>
    <name evidence="3" type="ORF">BJF95_03635</name>
</gene>
<evidence type="ECO:0000256" key="2">
    <source>
        <dbReference type="SAM" id="SignalP"/>
    </source>
</evidence>
<evidence type="ECO:0000313" key="3">
    <source>
        <dbReference type="EMBL" id="OLP46250.1"/>
    </source>
</evidence>
<evidence type="ECO:0000256" key="1">
    <source>
        <dbReference type="ARBA" id="ARBA00022729"/>
    </source>
</evidence>
<name>A0A1Q8ZW03_9HYPH</name>
<dbReference type="AlphaFoldDB" id="A0A1Q8ZW03"/>
<comment type="caution">
    <text evidence="3">The sequence shown here is derived from an EMBL/GenBank/DDBJ whole genome shotgun (WGS) entry which is preliminary data.</text>
</comment>
<reference evidence="3 4" key="1">
    <citation type="submission" date="2016-09" db="EMBL/GenBank/DDBJ databases">
        <title>Rhizobium oryziradicis sp. nov., isolated from the root of rice.</title>
        <authorList>
            <person name="Zhao J."/>
            <person name="Zhang X."/>
        </authorList>
    </citation>
    <scope>NUCLEOTIDE SEQUENCE [LARGE SCALE GENOMIC DNA]</scope>
    <source>
        <strain evidence="3 4">N19</strain>
    </source>
</reference>
<evidence type="ECO:0000313" key="4">
    <source>
        <dbReference type="Proteomes" id="UP000186894"/>
    </source>
</evidence>
<proteinExistence type="predicted"/>
<keyword evidence="1 2" id="KW-0732">Signal</keyword>
<sequence length="370" mass="39727">MTLSRKISLVVLATSVAALSSASAAESFNLDALVKAAQKEAPINVYDSTGKIVEQAKAFSEKYGVKATGIKAKAPDILEIVSREAQAGNVKADVVILSDAPAANEQLLSKGYAISWLPDDLAADIPKTFQKPLTVVLAPNVWTYNTSLYQTCPVKNIWELTEPKWKDKVSMQDPLGKPNYTDWFNQMATHYDKAMADAYQAEFGKPFDTKESSATAAFVKALAQNGPLLTDSDGAAAEAVGAPDVKDSFIGLVSTAKYRDNKKGMKLGICAGLAPFAGWNYPSLGLIAAGSKSPNTAKLFIHYMMTEEGIAPQAVDGKISTNSKIALPADEPSGIAKISNQIMGYDAATASADWQARQDWQDLWSLNYKK</sequence>
<organism evidence="3 4">
    <name type="scientific">Rhizobium oryziradicis</name>
    <dbReference type="NCBI Taxonomy" id="1867956"/>
    <lineage>
        <taxon>Bacteria</taxon>
        <taxon>Pseudomonadati</taxon>
        <taxon>Pseudomonadota</taxon>
        <taxon>Alphaproteobacteria</taxon>
        <taxon>Hyphomicrobiales</taxon>
        <taxon>Rhizobiaceae</taxon>
        <taxon>Rhizobium/Agrobacterium group</taxon>
        <taxon>Rhizobium</taxon>
    </lineage>
</organism>
<dbReference type="Proteomes" id="UP000186894">
    <property type="component" value="Unassembled WGS sequence"/>
</dbReference>
<accession>A0A1Q8ZW03</accession>
<dbReference type="STRING" id="1867956.BJF95_03635"/>
<feature type="chain" id="PRO_5012728763" evidence="2">
    <location>
        <begin position="25"/>
        <end position="370"/>
    </location>
</feature>
<dbReference type="Pfam" id="PF13531">
    <property type="entry name" value="SBP_bac_11"/>
    <property type="match status" value="1"/>
</dbReference>
<keyword evidence="4" id="KW-1185">Reference proteome</keyword>
<dbReference type="SUPFAM" id="SSF53850">
    <property type="entry name" value="Periplasmic binding protein-like II"/>
    <property type="match status" value="1"/>
</dbReference>
<dbReference type="PANTHER" id="PTHR30006">
    <property type="entry name" value="THIAMINE-BINDING PERIPLASMIC PROTEIN-RELATED"/>
    <property type="match status" value="1"/>
</dbReference>
<protein>
    <submittedName>
        <fullName evidence="3">ABC transporter substrate-binding protein</fullName>
    </submittedName>
</protein>
<dbReference type="RefSeq" id="WP_075638372.1">
    <property type="nucleotide sequence ID" value="NZ_MKIM01000022.1"/>
</dbReference>
<dbReference type="OrthoDB" id="8673316at2"/>
<dbReference type="Gene3D" id="3.40.190.10">
    <property type="entry name" value="Periplasmic binding protein-like II"/>
    <property type="match status" value="2"/>
</dbReference>
<feature type="signal peptide" evidence="2">
    <location>
        <begin position="1"/>
        <end position="24"/>
    </location>
</feature>